<dbReference type="SUPFAM" id="SSF46565">
    <property type="entry name" value="Chaperone J-domain"/>
    <property type="match status" value="1"/>
</dbReference>
<dbReference type="PROSITE" id="PS00036">
    <property type="entry name" value="BZIP_BASIC"/>
    <property type="match status" value="1"/>
</dbReference>
<keyword evidence="8" id="KW-0175">Coiled coil</keyword>
<dbReference type="Pfam" id="PF00226">
    <property type="entry name" value="DnaJ"/>
    <property type="match status" value="1"/>
</dbReference>
<evidence type="ECO:0000256" key="3">
    <source>
        <dbReference type="ARBA" id="ARBA00023015"/>
    </source>
</evidence>
<dbReference type="PROSITE" id="PS50076">
    <property type="entry name" value="DNAJ_2"/>
    <property type="match status" value="1"/>
</dbReference>
<dbReference type="GO" id="GO:0000976">
    <property type="term" value="F:transcription cis-regulatory region binding"/>
    <property type="evidence" value="ECO:0007669"/>
    <property type="project" value="UniProtKB-ARBA"/>
</dbReference>
<evidence type="ECO:0000256" key="1">
    <source>
        <dbReference type="ARBA" id="ARBA00004123"/>
    </source>
</evidence>
<dbReference type="InterPro" id="IPR046347">
    <property type="entry name" value="bZIP_sf"/>
</dbReference>
<dbReference type="PANTHER" id="PTHR45693:SF7">
    <property type="entry name" value="TRANSCRIPTION FACTOR TGA7"/>
    <property type="match status" value="1"/>
</dbReference>
<dbReference type="Gene3D" id="1.20.5.170">
    <property type="match status" value="1"/>
</dbReference>
<dbReference type="Pfam" id="PF14144">
    <property type="entry name" value="DOG1"/>
    <property type="match status" value="1"/>
</dbReference>
<evidence type="ECO:0000313" key="11">
    <source>
        <dbReference type="EMBL" id="RYR41920.1"/>
    </source>
</evidence>
<evidence type="ECO:0000259" key="10">
    <source>
        <dbReference type="PROSITE" id="PS51806"/>
    </source>
</evidence>
<evidence type="ECO:0000256" key="6">
    <source>
        <dbReference type="ARBA" id="ARBA00023163"/>
    </source>
</evidence>
<feature type="domain" description="J" evidence="9">
    <location>
        <begin position="480"/>
        <end position="551"/>
    </location>
</feature>
<evidence type="ECO:0008006" key="13">
    <source>
        <dbReference type="Google" id="ProtNLM"/>
    </source>
</evidence>
<dbReference type="SUPFAM" id="SSF57959">
    <property type="entry name" value="Leucine zipper domain"/>
    <property type="match status" value="1"/>
</dbReference>
<comment type="similarity">
    <text evidence="2">Belongs to the bZIP family.</text>
</comment>
<dbReference type="PRINTS" id="PR00625">
    <property type="entry name" value="JDOMAIN"/>
</dbReference>
<dbReference type="EMBL" id="SDMP01000008">
    <property type="protein sequence ID" value="RYR41920.1"/>
    <property type="molecule type" value="Genomic_DNA"/>
</dbReference>
<dbReference type="PANTHER" id="PTHR45693">
    <property type="entry name" value="TRANSCRIPTION FACTOR TGA9"/>
    <property type="match status" value="1"/>
</dbReference>
<dbReference type="InterPro" id="IPR025422">
    <property type="entry name" value="TGA_domain"/>
</dbReference>
<name>A0A445BT83_ARAHY</name>
<organism evidence="11 12">
    <name type="scientific">Arachis hypogaea</name>
    <name type="common">Peanut</name>
    <dbReference type="NCBI Taxonomy" id="3818"/>
    <lineage>
        <taxon>Eukaryota</taxon>
        <taxon>Viridiplantae</taxon>
        <taxon>Streptophyta</taxon>
        <taxon>Embryophyta</taxon>
        <taxon>Tracheophyta</taxon>
        <taxon>Spermatophyta</taxon>
        <taxon>Magnoliopsida</taxon>
        <taxon>eudicotyledons</taxon>
        <taxon>Gunneridae</taxon>
        <taxon>Pentapetalae</taxon>
        <taxon>rosids</taxon>
        <taxon>fabids</taxon>
        <taxon>Fabales</taxon>
        <taxon>Fabaceae</taxon>
        <taxon>Papilionoideae</taxon>
        <taxon>50 kb inversion clade</taxon>
        <taxon>dalbergioids sensu lato</taxon>
        <taxon>Dalbergieae</taxon>
        <taxon>Pterocarpus clade</taxon>
        <taxon>Arachis</taxon>
    </lineage>
</organism>
<feature type="coiled-coil region" evidence="8">
    <location>
        <begin position="88"/>
        <end position="115"/>
    </location>
</feature>
<comment type="caution">
    <text evidence="11">The sequence shown here is derived from an EMBL/GenBank/DDBJ whole genome shotgun (WGS) entry which is preliminary data.</text>
</comment>
<dbReference type="GO" id="GO:0005634">
    <property type="term" value="C:nucleus"/>
    <property type="evidence" value="ECO:0007669"/>
    <property type="project" value="UniProtKB-SubCell"/>
</dbReference>
<keyword evidence="12" id="KW-1185">Reference proteome</keyword>
<dbReference type="SMART" id="SM00271">
    <property type="entry name" value="DnaJ"/>
    <property type="match status" value="1"/>
</dbReference>
<protein>
    <recommendedName>
        <fullName evidence="13">J domain-containing protein</fullName>
    </recommendedName>
</protein>
<feature type="domain" description="DOG1" evidence="10">
    <location>
        <begin position="139"/>
        <end position="349"/>
    </location>
</feature>
<evidence type="ECO:0000256" key="4">
    <source>
        <dbReference type="ARBA" id="ARBA00023125"/>
    </source>
</evidence>
<dbReference type="STRING" id="3818.A0A445BT83"/>
<reference evidence="11 12" key="1">
    <citation type="submission" date="2019-01" db="EMBL/GenBank/DDBJ databases">
        <title>Sequencing of cultivated peanut Arachis hypogaea provides insights into genome evolution and oil improvement.</title>
        <authorList>
            <person name="Chen X."/>
        </authorList>
    </citation>
    <scope>NUCLEOTIDE SEQUENCE [LARGE SCALE GENOMIC DNA]</scope>
    <source>
        <strain evidence="12">cv. Fuhuasheng</strain>
        <tissue evidence="11">Leaves</tissue>
    </source>
</reference>
<dbReference type="InterPro" id="IPR001623">
    <property type="entry name" value="DnaJ_domain"/>
</dbReference>
<evidence type="ECO:0000313" key="12">
    <source>
        <dbReference type="Proteomes" id="UP000289738"/>
    </source>
</evidence>
<accession>A0A445BT83</accession>
<dbReference type="Gene3D" id="1.10.287.110">
    <property type="entry name" value="DnaJ domain"/>
    <property type="match status" value="1"/>
</dbReference>
<dbReference type="FunFam" id="1.20.5.170:FF:000019">
    <property type="entry name" value="BZIP family transcription factor"/>
    <property type="match status" value="1"/>
</dbReference>
<evidence type="ECO:0000256" key="2">
    <source>
        <dbReference type="ARBA" id="ARBA00007163"/>
    </source>
</evidence>
<dbReference type="GO" id="GO:0006351">
    <property type="term" value="P:DNA-templated transcription"/>
    <property type="evidence" value="ECO:0007669"/>
    <property type="project" value="InterPro"/>
</dbReference>
<dbReference type="Pfam" id="PF00170">
    <property type="entry name" value="bZIP_1"/>
    <property type="match status" value="1"/>
</dbReference>
<proteinExistence type="inferred from homology"/>
<dbReference type="PROSITE" id="PS51806">
    <property type="entry name" value="DOG1"/>
    <property type="match status" value="1"/>
</dbReference>
<comment type="subcellular location">
    <subcellularLocation>
        <location evidence="1">Nucleus</location>
    </subcellularLocation>
</comment>
<evidence type="ECO:0000256" key="8">
    <source>
        <dbReference type="SAM" id="Coils"/>
    </source>
</evidence>
<dbReference type="SMART" id="SM00338">
    <property type="entry name" value="BRLZ"/>
    <property type="match status" value="1"/>
</dbReference>
<dbReference type="CDD" id="cd06257">
    <property type="entry name" value="DnaJ"/>
    <property type="match status" value="1"/>
</dbReference>
<gene>
    <name evidence="11" type="ORF">Ahy_A08g038352</name>
</gene>
<keyword evidence="7" id="KW-0539">Nucleus</keyword>
<keyword evidence="4" id="KW-0238">DNA-binding</keyword>
<dbReference type="Proteomes" id="UP000289738">
    <property type="component" value="Chromosome A08"/>
</dbReference>
<evidence type="ECO:0000256" key="7">
    <source>
        <dbReference type="ARBA" id="ARBA00023242"/>
    </source>
</evidence>
<keyword evidence="3" id="KW-0805">Transcription regulation</keyword>
<dbReference type="InterPro" id="IPR004827">
    <property type="entry name" value="bZIP"/>
</dbReference>
<dbReference type="PROSITE" id="PS00636">
    <property type="entry name" value="DNAJ_1"/>
    <property type="match status" value="1"/>
</dbReference>
<keyword evidence="6" id="KW-0804">Transcription</keyword>
<dbReference type="InterPro" id="IPR036869">
    <property type="entry name" value="J_dom_sf"/>
</dbReference>
<dbReference type="InterPro" id="IPR018253">
    <property type="entry name" value="DnaJ_domain_CS"/>
</dbReference>
<evidence type="ECO:0000256" key="5">
    <source>
        <dbReference type="ARBA" id="ARBA00023159"/>
    </source>
</evidence>
<evidence type="ECO:0000259" key="9">
    <source>
        <dbReference type="PROSITE" id="PS50076"/>
    </source>
</evidence>
<dbReference type="GO" id="GO:0003700">
    <property type="term" value="F:DNA-binding transcription factor activity"/>
    <property type="evidence" value="ECO:0007669"/>
    <property type="project" value="InterPro"/>
</dbReference>
<keyword evidence="5" id="KW-0010">Activator</keyword>
<sequence>MDIFETFPQVSMWGDNFKVDGGLINSITSPMLLMSTSTMAMDNKPEYVPHELREQSRQNQEATNKDVSKVLRRLAQNREAARKSRLRKKAYVQQLETSRLKLMQLEEEIVKAKKQSMYIGNNPLDASYMGSSGSLNSGIVLFEIEYGNWIEEQHKLNEELRNAFQTQAPDEQLNQLVQTLLNHYSNLFKMKSDAAKADIFYLISGVWKSSAERLFLWIGGSRPSQLLSIIVPQLEPLTEQQTASISRLRLSSQQAEDALSQGLDKLQQSLVHNIAVDPLVAGNFGFQMADSIEKIEGLEGFLNQADHLRQQTLIHMSRILTTHQAAQGLLALGQYLQRLRSLSSLWASRLTHCSSLLSLLADTSFKPGLLLFGTLIAIPVFPLSRYTLPGSSIPGVRAGLDYGFALIRGELWPRLQIGTNNNPRMKPLLLLNSMHLGLSPSFVNGCLCSGVNDVSLCCRKRIGMEKFPWILVLTVDSSIDYAETTELDRDADEEQIKSAYRRLAKFYHPDVYDGRGSLEEGETAEARFIKIQAAYELLIDDEKRRRYDMDNRVNPMKASEAWMEWLMKKRKAFDQRGDMAVAAWAEQQQRELNLRFRQLSRSKMDPDEARKILAREKAAAAKNFSNTLKRHTLVLKKRDLMRRKAEQDQDKLISQLLAAEGLESDSDE</sequence>
<dbReference type="AlphaFoldDB" id="A0A445BT83"/>